<dbReference type="InterPro" id="IPR005950">
    <property type="entry name" value="ModA"/>
</dbReference>
<keyword evidence="2 6" id="KW-0500">Molybdenum</keyword>
<comment type="subunit">
    <text evidence="5">The complex is composed of two ATP-binding proteins (ModC), two transmembrane proteins (ModB) and a solute-binding protein (ModA).</text>
</comment>
<evidence type="ECO:0000256" key="5">
    <source>
        <dbReference type="ARBA" id="ARBA00062515"/>
    </source>
</evidence>
<evidence type="ECO:0000256" key="6">
    <source>
        <dbReference type="PIRSR" id="PIRSR004846-1"/>
    </source>
</evidence>
<evidence type="ECO:0000256" key="7">
    <source>
        <dbReference type="SAM" id="SignalP"/>
    </source>
</evidence>
<evidence type="ECO:0000313" key="8">
    <source>
        <dbReference type="EMBL" id="MBQ0268359.1"/>
    </source>
</evidence>
<dbReference type="GO" id="GO:0015689">
    <property type="term" value="P:molybdate ion transport"/>
    <property type="evidence" value="ECO:0007669"/>
    <property type="project" value="InterPro"/>
</dbReference>
<comment type="similarity">
    <text evidence="1">Belongs to the bacterial solute-binding protein ModA family.</text>
</comment>
<feature type="binding site" evidence="6">
    <location>
        <position position="177"/>
    </location>
    <ligand>
        <name>molybdate</name>
        <dbReference type="ChEBI" id="CHEBI:36264"/>
    </ligand>
</feature>
<reference evidence="8" key="1">
    <citation type="submission" date="2021-03" db="EMBL/GenBank/DDBJ databases">
        <authorList>
            <person name="Stanton E."/>
        </authorList>
    </citation>
    <scope>NUCLEOTIDE SEQUENCE</scope>
    <source>
        <strain evidence="8">2020EL-00113</strain>
    </source>
</reference>
<feature type="binding site" evidence="6">
    <location>
        <position position="37"/>
    </location>
    <ligand>
        <name>molybdate</name>
        <dbReference type="ChEBI" id="CHEBI:36264"/>
    </ligand>
</feature>
<dbReference type="EMBL" id="JAGKLY010000003">
    <property type="protein sequence ID" value="MBQ0268359.1"/>
    <property type="molecule type" value="Genomic_DNA"/>
</dbReference>
<keyword evidence="3 6" id="KW-0479">Metal-binding</keyword>
<dbReference type="PANTHER" id="PTHR30632:SF17">
    <property type="entry name" value="MOLYBDATE-BINDING PROTEIN MODA"/>
    <property type="match status" value="1"/>
</dbReference>
<dbReference type="AlphaFoldDB" id="A0A8I2D997"/>
<name>A0A8I2D997_9GAMM</name>
<evidence type="ECO:0000256" key="3">
    <source>
        <dbReference type="ARBA" id="ARBA00022723"/>
    </source>
</evidence>
<sequence length="260" mass="28520">MKMKKGLVSLLAGATLTLTLASNSFAADKITVFAAASLTNALNEISEQYKKDTKVEVVASYASSSTLARQIEQGAPANLFISADQQWMDYAIDKKLMVEDTRYTLLGNELVLIAPKDAKIDKVEINKQTDWKKLLDGGRLAVGDPDHVPVGIYAKEALSNLGAWETVDPLLARTNNVRSGMALVERQEAPLGIVYGSDAVASQKVKVVGVFPADTHKPVEYPMAIVKDQDNQATRDYYEYLKTPAASEVFKRYGFEPRTQ</sequence>
<dbReference type="SUPFAM" id="SSF53850">
    <property type="entry name" value="Periplasmic binding protein-like II"/>
    <property type="match status" value="1"/>
</dbReference>
<evidence type="ECO:0000256" key="4">
    <source>
        <dbReference type="ARBA" id="ARBA00022729"/>
    </source>
</evidence>
<accession>A0A8I2D997</accession>
<protein>
    <submittedName>
        <fullName evidence="8">Molybdate ABC transporter substrate-binding protein</fullName>
    </submittedName>
</protein>
<dbReference type="Pfam" id="PF13531">
    <property type="entry name" value="SBP_bac_11"/>
    <property type="match status" value="1"/>
</dbReference>
<gene>
    <name evidence="8" type="primary">modA</name>
    <name evidence="8" type="ORF">J7T18_08635</name>
</gene>
<feature type="binding site" evidence="6">
    <location>
        <position position="64"/>
    </location>
    <ligand>
        <name>molybdate</name>
        <dbReference type="ChEBI" id="CHEBI:36264"/>
    </ligand>
</feature>
<dbReference type="GO" id="GO:0046872">
    <property type="term" value="F:metal ion binding"/>
    <property type="evidence" value="ECO:0007669"/>
    <property type="project" value="UniProtKB-KW"/>
</dbReference>
<dbReference type="GO" id="GO:1901359">
    <property type="term" value="F:tungstate binding"/>
    <property type="evidence" value="ECO:0007669"/>
    <property type="project" value="UniProtKB-ARBA"/>
</dbReference>
<dbReference type="Gene3D" id="3.40.190.10">
    <property type="entry name" value="Periplasmic binding protein-like II"/>
    <property type="match status" value="2"/>
</dbReference>
<dbReference type="CDD" id="cd13536">
    <property type="entry name" value="PBP2_EcModA"/>
    <property type="match status" value="1"/>
</dbReference>
<feature type="chain" id="PRO_5041188574" evidence="7">
    <location>
        <begin position="27"/>
        <end position="260"/>
    </location>
</feature>
<dbReference type="GO" id="GO:0030288">
    <property type="term" value="C:outer membrane-bounded periplasmic space"/>
    <property type="evidence" value="ECO:0007669"/>
    <property type="project" value="TreeGrafter"/>
</dbReference>
<feature type="signal peptide" evidence="7">
    <location>
        <begin position="1"/>
        <end position="26"/>
    </location>
</feature>
<keyword evidence="4 7" id="KW-0732">Signal</keyword>
<dbReference type="GO" id="GO:0030973">
    <property type="term" value="F:molybdate ion binding"/>
    <property type="evidence" value="ECO:0007669"/>
    <property type="project" value="TreeGrafter"/>
</dbReference>
<feature type="binding site" evidence="6">
    <location>
        <position position="195"/>
    </location>
    <ligand>
        <name>molybdate</name>
        <dbReference type="ChEBI" id="CHEBI:36264"/>
    </ligand>
</feature>
<dbReference type="PIRSF" id="PIRSF004846">
    <property type="entry name" value="ModA"/>
    <property type="match status" value="1"/>
</dbReference>
<dbReference type="NCBIfam" id="TIGR01256">
    <property type="entry name" value="modA"/>
    <property type="match status" value="1"/>
</dbReference>
<dbReference type="NCBIfam" id="NF007958">
    <property type="entry name" value="PRK10677.1"/>
    <property type="match status" value="1"/>
</dbReference>
<evidence type="ECO:0000256" key="2">
    <source>
        <dbReference type="ARBA" id="ARBA00022505"/>
    </source>
</evidence>
<dbReference type="PANTHER" id="PTHR30632">
    <property type="entry name" value="MOLYBDATE-BINDING PERIPLASMIC PROTEIN"/>
    <property type="match status" value="1"/>
</dbReference>
<proteinExistence type="inferred from homology"/>
<dbReference type="FunFam" id="3.40.190.10:FF:000035">
    <property type="entry name" value="Molybdate ABC transporter substrate-binding protein"/>
    <property type="match status" value="1"/>
</dbReference>
<evidence type="ECO:0000313" key="9">
    <source>
        <dbReference type="Proteomes" id="UP000674270"/>
    </source>
</evidence>
<dbReference type="InterPro" id="IPR050682">
    <property type="entry name" value="ModA/WtpA"/>
</dbReference>
<dbReference type="Proteomes" id="UP000674270">
    <property type="component" value="Unassembled WGS sequence"/>
</dbReference>
<evidence type="ECO:0000256" key="1">
    <source>
        <dbReference type="ARBA" id="ARBA00009175"/>
    </source>
</evidence>
<comment type="caution">
    <text evidence="8">The sequence shown here is derived from an EMBL/GenBank/DDBJ whole genome shotgun (WGS) entry which is preliminary data.</text>
</comment>
<organism evidence="8 9">
    <name type="scientific">Providencia huaxiensis</name>
    <dbReference type="NCBI Taxonomy" id="2027290"/>
    <lineage>
        <taxon>Bacteria</taxon>
        <taxon>Pseudomonadati</taxon>
        <taxon>Pseudomonadota</taxon>
        <taxon>Gammaproteobacteria</taxon>
        <taxon>Enterobacterales</taxon>
        <taxon>Morganellaceae</taxon>
        <taxon>Providencia</taxon>
    </lineage>
</organism>